<keyword evidence="2" id="KW-1185">Reference proteome</keyword>
<gene>
    <name evidence="1" type="ORF">CMC5_057410</name>
</gene>
<proteinExistence type="predicted"/>
<protein>
    <recommendedName>
        <fullName evidence="3">GIY-YIG domain-containing protein</fullName>
    </recommendedName>
</protein>
<organism evidence="1 2">
    <name type="scientific">Chondromyces crocatus</name>
    <dbReference type="NCBI Taxonomy" id="52"/>
    <lineage>
        <taxon>Bacteria</taxon>
        <taxon>Pseudomonadati</taxon>
        <taxon>Myxococcota</taxon>
        <taxon>Polyangia</taxon>
        <taxon>Polyangiales</taxon>
        <taxon>Polyangiaceae</taxon>
        <taxon>Chondromyces</taxon>
    </lineage>
</organism>
<dbReference type="KEGG" id="ccro:CMC5_057410"/>
<evidence type="ECO:0008006" key="3">
    <source>
        <dbReference type="Google" id="ProtNLM"/>
    </source>
</evidence>
<sequence length="109" mass="12477">MTDSPPKFWIYVIELGSSARLDPAFEHELRDPRKPCLYVGSTGKTIEERYADHLNGTWTQARAVRKHGAKRLRHDLAQGKYAFSRAKAEDIEARLAEQLRRLGFGVSQH</sequence>
<reference evidence="1 2" key="1">
    <citation type="submission" date="2015-07" db="EMBL/GenBank/DDBJ databases">
        <title>Genome analysis of myxobacterium Chondromyces crocatus Cm c5 reveals a high potential for natural compound synthesis and the genetic basis for the loss of fruiting body formation.</title>
        <authorList>
            <person name="Zaburannyi N."/>
            <person name="Bunk B."/>
            <person name="Maier J."/>
            <person name="Overmann J."/>
            <person name="Mueller R."/>
        </authorList>
    </citation>
    <scope>NUCLEOTIDE SEQUENCE [LARGE SCALE GENOMIC DNA]</scope>
    <source>
        <strain evidence="1 2">Cm c5</strain>
    </source>
</reference>
<name>A0A0K1EKY6_CHOCO</name>
<dbReference type="Proteomes" id="UP000067626">
    <property type="component" value="Chromosome"/>
</dbReference>
<accession>A0A0K1EKY6</accession>
<evidence type="ECO:0000313" key="2">
    <source>
        <dbReference type="Proteomes" id="UP000067626"/>
    </source>
</evidence>
<dbReference type="EMBL" id="CP012159">
    <property type="protein sequence ID" value="AKT41534.1"/>
    <property type="molecule type" value="Genomic_DNA"/>
</dbReference>
<dbReference type="OrthoDB" id="7190053at2"/>
<dbReference type="AlphaFoldDB" id="A0A0K1EKY6"/>
<evidence type="ECO:0000313" key="1">
    <source>
        <dbReference type="EMBL" id="AKT41534.1"/>
    </source>
</evidence>
<dbReference type="RefSeq" id="WP_050433305.1">
    <property type="nucleotide sequence ID" value="NZ_CP012159.1"/>
</dbReference>